<name>T1JL58_STRMM</name>
<proteinExistence type="predicted"/>
<evidence type="ECO:0000313" key="2">
    <source>
        <dbReference type="EnsemblMetazoa" id="SMAR014588-PA"/>
    </source>
</evidence>
<reference evidence="2" key="2">
    <citation type="submission" date="2015-02" db="UniProtKB">
        <authorList>
            <consortium name="EnsemblMetazoa"/>
        </authorList>
    </citation>
    <scope>IDENTIFICATION</scope>
</reference>
<dbReference type="HOGENOM" id="CLU_1680152_0_0_1"/>
<sequence length="157" mass="16676">MTFGLLRCLLCQGVMPFAKVPRHYITLEYKLTTQIDTIDSIMFKLFCILACFISAVYCGVPLGLHAPAGYAGYGGYGGYGGYAGYAAPVAAVGYAAPIAHVGYAAPVAVAAPAVYVDNTHFSYGYQNPFGNGHVSVARTGPIDAHSYTFRSGTWVKK</sequence>
<evidence type="ECO:0000313" key="3">
    <source>
        <dbReference type="Proteomes" id="UP000014500"/>
    </source>
</evidence>
<accession>T1JL58</accession>
<dbReference type="Proteomes" id="UP000014500">
    <property type="component" value="Unassembled WGS sequence"/>
</dbReference>
<dbReference type="EnsemblMetazoa" id="SMAR014588-RA">
    <property type="protein sequence ID" value="SMAR014588-PA"/>
    <property type="gene ID" value="SMAR014588"/>
</dbReference>
<protein>
    <submittedName>
        <fullName evidence="2">Uncharacterized protein</fullName>
    </submittedName>
</protein>
<reference evidence="3" key="1">
    <citation type="submission" date="2011-05" db="EMBL/GenBank/DDBJ databases">
        <authorList>
            <person name="Richards S.R."/>
            <person name="Qu J."/>
            <person name="Jiang H."/>
            <person name="Jhangiani S.N."/>
            <person name="Agravi P."/>
            <person name="Goodspeed R."/>
            <person name="Gross S."/>
            <person name="Mandapat C."/>
            <person name="Jackson L."/>
            <person name="Mathew T."/>
            <person name="Pu L."/>
            <person name="Thornton R."/>
            <person name="Saada N."/>
            <person name="Wilczek-Boney K.B."/>
            <person name="Lee S."/>
            <person name="Kovar C."/>
            <person name="Wu Y."/>
            <person name="Scherer S.E."/>
            <person name="Worley K.C."/>
            <person name="Muzny D.M."/>
            <person name="Gibbs R."/>
        </authorList>
    </citation>
    <scope>NUCLEOTIDE SEQUENCE</scope>
    <source>
        <strain evidence="3">Brora</strain>
    </source>
</reference>
<keyword evidence="1" id="KW-0812">Transmembrane</keyword>
<dbReference type="AlphaFoldDB" id="T1JL58"/>
<keyword evidence="1" id="KW-0472">Membrane</keyword>
<keyword evidence="3" id="KW-1185">Reference proteome</keyword>
<keyword evidence="1" id="KW-1133">Transmembrane helix</keyword>
<dbReference type="EMBL" id="JH431711">
    <property type="status" value="NOT_ANNOTATED_CDS"/>
    <property type="molecule type" value="Genomic_DNA"/>
</dbReference>
<evidence type="ECO:0000256" key="1">
    <source>
        <dbReference type="SAM" id="Phobius"/>
    </source>
</evidence>
<organism evidence="2 3">
    <name type="scientific">Strigamia maritima</name>
    <name type="common">European centipede</name>
    <name type="synonym">Geophilus maritimus</name>
    <dbReference type="NCBI Taxonomy" id="126957"/>
    <lineage>
        <taxon>Eukaryota</taxon>
        <taxon>Metazoa</taxon>
        <taxon>Ecdysozoa</taxon>
        <taxon>Arthropoda</taxon>
        <taxon>Myriapoda</taxon>
        <taxon>Chilopoda</taxon>
        <taxon>Pleurostigmophora</taxon>
        <taxon>Geophilomorpha</taxon>
        <taxon>Linotaeniidae</taxon>
        <taxon>Strigamia</taxon>
    </lineage>
</organism>
<feature type="transmembrane region" description="Helical" evidence="1">
    <location>
        <begin position="40"/>
        <end position="60"/>
    </location>
</feature>